<organism evidence="6">
    <name type="scientific">Nitratidesulfovibrio vulgaris (strain DSM 19637 / Miyazaki F)</name>
    <name type="common">Desulfovibrio vulgaris</name>
    <dbReference type="NCBI Taxonomy" id="883"/>
    <lineage>
        <taxon>Bacteria</taxon>
        <taxon>Pseudomonadati</taxon>
        <taxon>Thermodesulfobacteriota</taxon>
        <taxon>Desulfovibrionia</taxon>
        <taxon>Desulfovibrionales</taxon>
        <taxon>Desulfovibrionaceae</taxon>
        <taxon>Nitratidesulfovibrio</taxon>
    </lineage>
</organism>
<dbReference type="PANTHER" id="PTHR46743">
    <property type="entry name" value="TEICHOIC ACIDS EXPORT ATP-BINDING PROTEIN TAGH"/>
    <property type="match status" value="1"/>
</dbReference>
<dbReference type="SUPFAM" id="SSF52540">
    <property type="entry name" value="P-loop containing nucleoside triphosphate hydrolases"/>
    <property type="match status" value="1"/>
</dbReference>
<dbReference type="InterPro" id="IPR015860">
    <property type="entry name" value="ABC_transpr_TagH-like"/>
</dbReference>
<evidence type="ECO:0000256" key="4">
    <source>
        <dbReference type="ARBA" id="ARBA00022840"/>
    </source>
</evidence>
<dbReference type="Gene3D" id="3.40.50.300">
    <property type="entry name" value="P-loop containing nucleotide triphosphate hydrolases"/>
    <property type="match status" value="1"/>
</dbReference>
<dbReference type="InterPro" id="IPR050683">
    <property type="entry name" value="Bact_Polysacc_Export_ATP-bd"/>
</dbReference>
<dbReference type="PROSITE" id="PS50893">
    <property type="entry name" value="ABC_TRANSPORTER_2"/>
    <property type="match status" value="1"/>
</dbReference>
<dbReference type="InterPro" id="IPR003439">
    <property type="entry name" value="ABC_transporter-like_ATP-bd"/>
</dbReference>
<dbReference type="CDD" id="cd03220">
    <property type="entry name" value="ABC_KpsT_Wzt"/>
    <property type="match status" value="1"/>
</dbReference>
<dbReference type="GO" id="GO:0016020">
    <property type="term" value="C:membrane"/>
    <property type="evidence" value="ECO:0007669"/>
    <property type="project" value="InterPro"/>
</dbReference>
<dbReference type="HOGENOM" id="CLU_000604_101_4_7"/>
<evidence type="ECO:0000256" key="1">
    <source>
        <dbReference type="ARBA" id="ARBA00005417"/>
    </source>
</evidence>
<dbReference type="eggNOG" id="COG1134">
    <property type="taxonomic scope" value="Bacteria"/>
</dbReference>
<evidence type="ECO:0000259" key="5">
    <source>
        <dbReference type="PROSITE" id="PS50893"/>
    </source>
</evidence>
<dbReference type="GO" id="GO:0140359">
    <property type="term" value="F:ABC-type transporter activity"/>
    <property type="evidence" value="ECO:0007669"/>
    <property type="project" value="InterPro"/>
</dbReference>
<dbReference type="Gene3D" id="2.70.50.60">
    <property type="entry name" value="abc- transporter (atp binding component) like domain"/>
    <property type="match status" value="1"/>
</dbReference>
<dbReference type="SMART" id="SM00382">
    <property type="entry name" value="AAA"/>
    <property type="match status" value="1"/>
</dbReference>
<dbReference type="Pfam" id="PF00005">
    <property type="entry name" value="ABC_tran"/>
    <property type="match status" value="1"/>
</dbReference>
<keyword evidence="2" id="KW-0813">Transport</keyword>
<keyword evidence="3" id="KW-0547">Nucleotide-binding</keyword>
<dbReference type="InterPro" id="IPR027417">
    <property type="entry name" value="P-loop_NTPase"/>
</dbReference>
<dbReference type="KEGG" id="dvm:DvMF_2702"/>
<reference evidence="6" key="1">
    <citation type="submission" date="2008-10" db="EMBL/GenBank/DDBJ databases">
        <title>Complete sequence of Desulfovibrio vulgaris str. 'Miyazaki F'.</title>
        <authorList>
            <person name="Lucas S."/>
            <person name="Copeland A."/>
            <person name="Lapidus A."/>
            <person name="Glavina del Rio T."/>
            <person name="Dalin E."/>
            <person name="Tice H."/>
            <person name="Bruce D."/>
            <person name="Goodwin L."/>
            <person name="Pitluck S."/>
            <person name="Sims D."/>
            <person name="Brettin T."/>
            <person name="Detter J.C."/>
            <person name="Han C."/>
            <person name="Larimer F."/>
            <person name="Land M."/>
            <person name="Hauser L."/>
            <person name="Kyrpides N."/>
            <person name="Mikhailova N."/>
            <person name="Hazen T.C."/>
            <person name="Richardson P."/>
        </authorList>
    </citation>
    <scope>NUCLEOTIDE SEQUENCE</scope>
    <source>
        <strain evidence="6">Miyazaki F</strain>
    </source>
</reference>
<evidence type="ECO:0000313" key="6">
    <source>
        <dbReference type="EMBL" id="ACL09641.1"/>
    </source>
</evidence>
<evidence type="ECO:0000256" key="2">
    <source>
        <dbReference type="ARBA" id="ARBA00022448"/>
    </source>
</evidence>
<keyword evidence="4" id="KW-0067">ATP-binding</keyword>
<evidence type="ECO:0000256" key="3">
    <source>
        <dbReference type="ARBA" id="ARBA00022741"/>
    </source>
</evidence>
<dbReference type="PANTHER" id="PTHR46743:SF2">
    <property type="entry name" value="TEICHOIC ACIDS EXPORT ATP-BINDING PROTEIN TAGH"/>
    <property type="match status" value="1"/>
</dbReference>
<dbReference type="InterPro" id="IPR003593">
    <property type="entry name" value="AAA+_ATPase"/>
</dbReference>
<dbReference type="GO" id="GO:0016887">
    <property type="term" value="F:ATP hydrolysis activity"/>
    <property type="evidence" value="ECO:0007669"/>
    <property type="project" value="InterPro"/>
</dbReference>
<dbReference type="EMBL" id="CP001197">
    <property type="protein sequence ID" value="ACL09641.1"/>
    <property type="molecule type" value="Genomic_DNA"/>
</dbReference>
<name>B8DIY0_NITV9</name>
<dbReference type="AlphaFoldDB" id="B8DIY0"/>
<proteinExistence type="inferred from homology"/>
<feature type="domain" description="ABC transporter" evidence="5">
    <location>
        <begin position="21"/>
        <end position="254"/>
    </location>
</feature>
<accession>B8DIY0</accession>
<comment type="similarity">
    <text evidence="1">Belongs to the ABC transporter superfamily.</text>
</comment>
<protein>
    <submittedName>
        <fullName evidence="6">ABC transporter related</fullName>
    </submittedName>
</protein>
<dbReference type="GO" id="GO:0005524">
    <property type="term" value="F:ATP binding"/>
    <property type="evidence" value="ECO:0007669"/>
    <property type="project" value="UniProtKB-KW"/>
</dbReference>
<dbReference type="STRING" id="883.DvMF_2702"/>
<gene>
    <name evidence="6" type="ordered locus">DvMF_2702</name>
</gene>
<sequence>MRSEPAIHIRSLGKRYKRHDVQASDTLRDAVAAFVARRGRPLVSREFWALRGIDLDIHPGEVVGVLGRNGAGKSTLLKIISRITSPTTGEIHLDGRVGSLLEVGTGFHHELTGRENIYLNGAILGMSRREVSAKFDEIVEFAGVSSFLDTPIKRYSSGMVMRLAFAVAAHLDPEIMVIDEVLAVGDASFQQKCLGKMKDVTSAGRTVLFVSHNMNAVRQLCTRAILLENGVVAADSCDVSSVVARYLSSSASEASFVWASHGGSTSRDDFIVEKFYLTDEFGGVLCREFASDEKVCVNIEFSCRDFVSGVLSVGYQVFNSFGDVVYTTYTTDELQPVSLGRGGRCHLRSELPVNVLRHGEYVFSLVAGVPGRMSFYKRDEPVVVIKHRVSGNKEFSSLYDYGRVGLIAPVIAWRLVGVETVTHTELL</sequence>